<dbReference type="InterPro" id="IPR011123">
    <property type="entry name" value="Y_Y_Y"/>
</dbReference>
<feature type="domain" description="PAC" evidence="4">
    <location>
        <begin position="1036"/>
        <end position="1088"/>
    </location>
</feature>
<dbReference type="InterPro" id="IPR013783">
    <property type="entry name" value="Ig-like_fold"/>
</dbReference>
<dbReference type="InterPro" id="IPR001633">
    <property type="entry name" value="EAL_dom"/>
</dbReference>
<evidence type="ECO:0000259" key="4">
    <source>
        <dbReference type="PROSITE" id="PS50113"/>
    </source>
</evidence>
<dbReference type="PROSITE" id="PS50112">
    <property type="entry name" value="PAS"/>
    <property type="match status" value="1"/>
</dbReference>
<dbReference type="InterPro" id="IPR011110">
    <property type="entry name" value="Reg_prop"/>
</dbReference>
<dbReference type="SMART" id="SM00052">
    <property type="entry name" value="EAL"/>
    <property type="match status" value="1"/>
</dbReference>
<dbReference type="Gene3D" id="3.20.20.450">
    <property type="entry name" value="EAL domain"/>
    <property type="match status" value="1"/>
</dbReference>
<dbReference type="InterPro" id="IPR000014">
    <property type="entry name" value="PAS"/>
</dbReference>
<dbReference type="NCBIfam" id="TIGR00229">
    <property type="entry name" value="sensory_box"/>
    <property type="match status" value="2"/>
</dbReference>
<accession>A0A1G6X841</accession>
<dbReference type="InterPro" id="IPR000160">
    <property type="entry name" value="GGDEF_dom"/>
</dbReference>
<organism evidence="7 8">
    <name type="scientific">Aquimonas voraii</name>
    <dbReference type="NCBI Taxonomy" id="265719"/>
    <lineage>
        <taxon>Bacteria</taxon>
        <taxon>Pseudomonadati</taxon>
        <taxon>Pseudomonadota</taxon>
        <taxon>Gammaproteobacteria</taxon>
        <taxon>Lysobacterales</taxon>
        <taxon>Lysobacteraceae</taxon>
        <taxon>Aquimonas</taxon>
    </lineage>
</organism>
<evidence type="ECO:0000259" key="6">
    <source>
        <dbReference type="PROSITE" id="PS50887"/>
    </source>
</evidence>
<dbReference type="Pfam" id="PF07495">
    <property type="entry name" value="Y_Y_Y"/>
    <property type="match status" value="1"/>
</dbReference>
<dbReference type="InterPro" id="IPR001610">
    <property type="entry name" value="PAC"/>
</dbReference>
<dbReference type="Gene3D" id="3.30.450.20">
    <property type="entry name" value="PAS domain"/>
    <property type="match status" value="2"/>
</dbReference>
<dbReference type="InterPro" id="IPR015943">
    <property type="entry name" value="WD40/YVTN_repeat-like_dom_sf"/>
</dbReference>
<dbReference type="Gene3D" id="2.130.10.10">
    <property type="entry name" value="YVTN repeat-like/Quinoprotein amine dehydrogenase"/>
    <property type="match status" value="3"/>
</dbReference>
<dbReference type="NCBIfam" id="TIGR00254">
    <property type="entry name" value="GGDEF"/>
    <property type="match status" value="1"/>
</dbReference>
<dbReference type="InterPro" id="IPR035965">
    <property type="entry name" value="PAS-like_dom_sf"/>
</dbReference>
<dbReference type="Pfam" id="PF13426">
    <property type="entry name" value="PAS_9"/>
    <property type="match status" value="1"/>
</dbReference>
<dbReference type="PROSITE" id="PS50113">
    <property type="entry name" value="PAC"/>
    <property type="match status" value="2"/>
</dbReference>
<evidence type="ECO:0000256" key="2">
    <source>
        <dbReference type="SAM" id="SignalP"/>
    </source>
</evidence>
<evidence type="ECO:0000313" key="8">
    <source>
        <dbReference type="Proteomes" id="UP000199603"/>
    </source>
</evidence>
<dbReference type="PROSITE" id="PS50883">
    <property type="entry name" value="EAL"/>
    <property type="match status" value="1"/>
</dbReference>
<dbReference type="InterPro" id="IPR052155">
    <property type="entry name" value="Biofilm_reg_signaling"/>
</dbReference>
<dbReference type="RefSeq" id="WP_091242751.1">
    <property type="nucleotide sequence ID" value="NZ_FNAG01000006.1"/>
</dbReference>
<dbReference type="OrthoDB" id="197861at2"/>
<dbReference type="SUPFAM" id="SSF63829">
    <property type="entry name" value="Calcium-dependent phosphotriesterase"/>
    <property type="match status" value="3"/>
</dbReference>
<keyword evidence="2" id="KW-0732">Signal</keyword>
<proteinExistence type="predicted"/>
<comment type="cofactor">
    <cofactor evidence="1">
        <name>Mg(2+)</name>
        <dbReference type="ChEBI" id="CHEBI:18420"/>
    </cofactor>
</comment>
<gene>
    <name evidence="7" type="ORF">SAMN04488509_10692</name>
</gene>
<dbReference type="CDD" id="cd00130">
    <property type="entry name" value="PAS"/>
    <property type="match status" value="2"/>
</dbReference>
<sequence>MGRGEHSAKRSVVRSPSLLVALLCLLFPLFAQAARQDYHFRVLDSRSGLAQNTVNALLQDSRGFVWIGTEGGLHRYDGYSLRLFLHDPDDPTSLPESFITALAEDDAGRLWVGTNTRFLASIDLASGRIERHLLVRSEGGTGHRDRVTGLLHQPGVGLWVSTGQGVELFHPDTGQRERRLSFEGEIEGSLRLAGLALQTDGSVLAATHEGLFLFAPGATLPRRLGPRQRLHALALQGADGAWVGGDDGLYRWRRGEREPQRVWPLQGRGMPVRAIVVDAEQQLWLALHNSGLLRLDPASGDTLSLRHDPDLEQSLHEDRVARLMISRSGLLWVGGEARGVATTRPEGALFTRISETRSALDPVLANNIRTLHEDIEGQLWLGSEGRGLIRLVAPGMEFESHYPALRAALPRNGEDGSIRVFGIADAGAGGLWVSSDRGLFEYDPVKRSARLRELPRPPGKDSAVTDLRHLLRARDGRLWIATFGDGLLAWDVDSGEHRWYRHAADDLATLSHPLITYVLEDREGAIWAGSLEGLNRIDPVSGKVQRLLHDPADPNTLSGNLVRHLFQDPEGLLWVSTHSGLNRLRWLPEGGLQVTRYGTARGLATPTVYAALMDARGRVWLSGNSGLARLDPDAGDVVRYELQDGLQDLEFNGAAALALRDGRLAFGGVRGLNLLDPRRFAPSNYDAPVRLTSIGVGRRLQPVAGLDMPAELRLAQTEQVLRVEFAALDFSFPERNHFRYRLEGFDEDWADAGTLNSATYTNLAAGHYTLRVQGSNRDGRVSREEAVLQIEVVPPVWASQPAFIAYALLAIALLALWLRAQRQERARERQLLGELREREERLKLSLWGSGDEFWDWDIRGNRLYRVGAEQLLGPGADNELDTEDFRARAVHPEDIRRLQQTMQAHIAGRTAFFESEHRVRRGDGDWVWVRSRGKVVERDPNGTPVRMAGTARDITESRAAEYERRIASEVLRSMGEAVAVCDLDLHFVSVNPAFCRITGYGPDEVNGRSVDLLHSSQHDEAFYRQVNGTVTAAGQWSGEMWQRRRDGEEYLAAVQVNAVTDAQGERSHYVWVVSDITDRKRAEQELRYLANYDTLTGLPNRSLLSERLARAVVRARRQGTRVAVLFLDLDRFKDINDSMGHAAGDRILKSAAARLLATVRPQDTVARLGGDEFTVILEDLEDRGAAEDVAERVIGAFEAPLEVEGRSEVIITPSIGISLYPDHALVPTDLLKFADTAMYAAKDRGRNTYSFYNEAMDAEARRRASLVAALRRALDRREFYLVFQPRLDLGSGGVAGFEALLRWRSEELGEMSPGEFIPVAEETGLILPIGEWVLREAFSVLSGWRATGREGLAMSINVSVLQLLRGNVVELIRELLREYPLPPASIELEVTESMVMANAAQATAVLHELKKLGVLLAIDDFGTGYSSLVYLKRLPIDTLKIDKEFVGDLTTDPDDEAITATIITMAHSLGLNVVAEGVETVEQLQYLHEQGCDEIQGYWLSRPIEESDCANFLDHHDPALLLASAGLRLSIDR</sequence>
<evidence type="ECO:0000259" key="5">
    <source>
        <dbReference type="PROSITE" id="PS50883"/>
    </source>
</evidence>
<dbReference type="Pfam" id="PF08447">
    <property type="entry name" value="PAS_3"/>
    <property type="match status" value="1"/>
</dbReference>
<dbReference type="InterPro" id="IPR000700">
    <property type="entry name" value="PAS-assoc_C"/>
</dbReference>
<dbReference type="Pfam" id="PF00563">
    <property type="entry name" value="EAL"/>
    <property type="match status" value="1"/>
</dbReference>
<feature type="domain" description="EAL" evidence="5">
    <location>
        <begin position="1263"/>
        <end position="1517"/>
    </location>
</feature>
<dbReference type="InterPro" id="IPR043128">
    <property type="entry name" value="Rev_trsase/Diguanyl_cyclase"/>
</dbReference>
<evidence type="ECO:0000256" key="1">
    <source>
        <dbReference type="ARBA" id="ARBA00001946"/>
    </source>
</evidence>
<name>A0A1G6X841_9GAMM</name>
<feature type="domain" description="PAC" evidence="4">
    <location>
        <begin position="913"/>
        <end position="966"/>
    </location>
</feature>
<dbReference type="GO" id="GO:0003824">
    <property type="term" value="F:catalytic activity"/>
    <property type="evidence" value="ECO:0007669"/>
    <property type="project" value="UniProtKB-ARBA"/>
</dbReference>
<protein>
    <submittedName>
        <fullName evidence="7">Diguanylate cyclase/phosphodiesterase with PAS/PAC sensor(S)</fullName>
    </submittedName>
</protein>
<feature type="signal peptide" evidence="2">
    <location>
        <begin position="1"/>
        <end position="33"/>
    </location>
</feature>
<dbReference type="EMBL" id="FNAG01000006">
    <property type="protein sequence ID" value="SDD74360.1"/>
    <property type="molecule type" value="Genomic_DNA"/>
</dbReference>
<feature type="domain" description="GGDEF" evidence="6">
    <location>
        <begin position="1120"/>
        <end position="1254"/>
    </location>
</feature>
<dbReference type="InterPro" id="IPR035919">
    <property type="entry name" value="EAL_sf"/>
</dbReference>
<dbReference type="Proteomes" id="UP000199603">
    <property type="component" value="Unassembled WGS sequence"/>
</dbReference>
<dbReference type="Pfam" id="PF07494">
    <property type="entry name" value="Reg_prop"/>
    <property type="match status" value="3"/>
</dbReference>
<dbReference type="Pfam" id="PF00990">
    <property type="entry name" value="GGDEF"/>
    <property type="match status" value="1"/>
</dbReference>
<reference evidence="7 8" key="1">
    <citation type="submission" date="2016-10" db="EMBL/GenBank/DDBJ databases">
        <authorList>
            <person name="de Groot N.N."/>
        </authorList>
    </citation>
    <scope>NUCLEOTIDE SEQUENCE [LARGE SCALE GENOMIC DNA]</scope>
    <source>
        <strain evidence="7 8">DSM 16957</strain>
    </source>
</reference>
<dbReference type="SMART" id="SM00091">
    <property type="entry name" value="PAS"/>
    <property type="match status" value="1"/>
</dbReference>
<keyword evidence="8" id="KW-1185">Reference proteome</keyword>
<dbReference type="PANTHER" id="PTHR44757">
    <property type="entry name" value="DIGUANYLATE CYCLASE DGCP"/>
    <property type="match status" value="1"/>
</dbReference>
<dbReference type="PANTHER" id="PTHR44757:SF2">
    <property type="entry name" value="BIOFILM ARCHITECTURE MAINTENANCE PROTEIN MBAA"/>
    <property type="match status" value="1"/>
</dbReference>
<dbReference type="CDD" id="cd01949">
    <property type="entry name" value="GGDEF"/>
    <property type="match status" value="1"/>
</dbReference>
<evidence type="ECO:0000259" key="3">
    <source>
        <dbReference type="PROSITE" id="PS50112"/>
    </source>
</evidence>
<dbReference type="Gene3D" id="3.30.70.270">
    <property type="match status" value="1"/>
</dbReference>
<dbReference type="Gene3D" id="2.60.40.10">
    <property type="entry name" value="Immunoglobulins"/>
    <property type="match status" value="1"/>
</dbReference>
<dbReference type="SUPFAM" id="SSF141868">
    <property type="entry name" value="EAL domain-like"/>
    <property type="match status" value="1"/>
</dbReference>
<feature type="domain" description="PAS" evidence="3">
    <location>
        <begin position="963"/>
        <end position="1020"/>
    </location>
</feature>
<dbReference type="SMART" id="SM00267">
    <property type="entry name" value="GGDEF"/>
    <property type="match status" value="1"/>
</dbReference>
<evidence type="ECO:0000313" key="7">
    <source>
        <dbReference type="EMBL" id="SDD74360.1"/>
    </source>
</evidence>
<feature type="chain" id="PRO_5011718174" evidence="2">
    <location>
        <begin position="34"/>
        <end position="1533"/>
    </location>
</feature>
<dbReference type="CDD" id="cd01948">
    <property type="entry name" value="EAL"/>
    <property type="match status" value="1"/>
</dbReference>
<dbReference type="FunFam" id="3.30.70.270:FF:000001">
    <property type="entry name" value="Diguanylate cyclase domain protein"/>
    <property type="match status" value="1"/>
</dbReference>
<dbReference type="SUPFAM" id="SSF55785">
    <property type="entry name" value="PYP-like sensor domain (PAS domain)"/>
    <property type="match status" value="2"/>
</dbReference>
<dbReference type="InterPro" id="IPR029787">
    <property type="entry name" value="Nucleotide_cyclase"/>
</dbReference>
<dbReference type="InterPro" id="IPR013655">
    <property type="entry name" value="PAS_fold_3"/>
</dbReference>
<dbReference type="PROSITE" id="PS50887">
    <property type="entry name" value="GGDEF"/>
    <property type="match status" value="1"/>
</dbReference>
<dbReference type="SUPFAM" id="SSF55073">
    <property type="entry name" value="Nucleotide cyclase"/>
    <property type="match status" value="1"/>
</dbReference>
<dbReference type="STRING" id="265719.SAMN04488509_10692"/>
<dbReference type="SMART" id="SM00086">
    <property type="entry name" value="PAC"/>
    <property type="match status" value="2"/>
</dbReference>